<comment type="caution">
    <text evidence="3">The sequence shown here is derived from an EMBL/GenBank/DDBJ whole genome shotgun (WGS) entry which is preliminary data.</text>
</comment>
<dbReference type="Proteomes" id="UP000285376">
    <property type="component" value="Unassembled WGS sequence"/>
</dbReference>
<feature type="region of interest" description="Disordered" evidence="1">
    <location>
        <begin position="91"/>
        <end position="158"/>
    </location>
</feature>
<proteinExistence type="predicted"/>
<dbReference type="InterPro" id="IPR021401">
    <property type="entry name" value="DUF3040"/>
</dbReference>
<feature type="compositionally biased region" description="Basic and acidic residues" evidence="1">
    <location>
        <begin position="143"/>
        <end position="158"/>
    </location>
</feature>
<sequence>MPLSEQERRALEELEAQLSAEDPKFASTMVSDPNRARRRRRVLLGVLALAAGLALVVLAVTTRQTWLGAIGFLGMVFGVTYAVGTDADQRPDLHVVGSSSAQRAGGSGGAGRSFPSVQGGFPGSGKAKAKPARGASNSGFMQRLEERWDRRRRESQGW</sequence>
<name>A0A417Z0M0_9MICO</name>
<feature type="transmembrane region" description="Helical" evidence="2">
    <location>
        <begin position="66"/>
        <end position="84"/>
    </location>
</feature>
<evidence type="ECO:0000256" key="2">
    <source>
        <dbReference type="SAM" id="Phobius"/>
    </source>
</evidence>
<keyword evidence="2" id="KW-1133">Transmembrane helix</keyword>
<protein>
    <submittedName>
        <fullName evidence="3">DUF3040 domain-containing protein</fullName>
    </submittedName>
</protein>
<keyword evidence="2" id="KW-0812">Transmembrane</keyword>
<evidence type="ECO:0000313" key="4">
    <source>
        <dbReference type="Proteomes" id="UP000285376"/>
    </source>
</evidence>
<evidence type="ECO:0000256" key="1">
    <source>
        <dbReference type="SAM" id="MobiDB-lite"/>
    </source>
</evidence>
<organism evidence="3 4">
    <name type="scientific">Dermacoccus abyssi</name>
    <dbReference type="NCBI Taxonomy" id="322596"/>
    <lineage>
        <taxon>Bacteria</taxon>
        <taxon>Bacillati</taxon>
        <taxon>Actinomycetota</taxon>
        <taxon>Actinomycetes</taxon>
        <taxon>Micrococcales</taxon>
        <taxon>Dermacoccaceae</taxon>
        <taxon>Dermacoccus</taxon>
    </lineage>
</organism>
<accession>A0A417Z0M0</accession>
<keyword evidence="2" id="KW-0472">Membrane</keyword>
<dbReference type="EMBL" id="QWLM01000022">
    <property type="protein sequence ID" value="RHW43922.1"/>
    <property type="molecule type" value="Genomic_DNA"/>
</dbReference>
<dbReference type="RefSeq" id="WP_118914902.1">
    <property type="nucleotide sequence ID" value="NZ_CBCRVH010000020.1"/>
</dbReference>
<dbReference type="Pfam" id="PF11239">
    <property type="entry name" value="DUF3040"/>
    <property type="match status" value="1"/>
</dbReference>
<feature type="transmembrane region" description="Helical" evidence="2">
    <location>
        <begin position="42"/>
        <end position="60"/>
    </location>
</feature>
<gene>
    <name evidence="3" type="ORF">D1832_13905</name>
</gene>
<dbReference type="AlphaFoldDB" id="A0A417Z0M0"/>
<evidence type="ECO:0000313" key="3">
    <source>
        <dbReference type="EMBL" id="RHW43922.1"/>
    </source>
</evidence>
<reference evidence="3 4" key="1">
    <citation type="submission" date="2018-08" db="EMBL/GenBank/DDBJ databases">
        <title>Whole genome sequence analysis of Dermacoccus abyssi bacteria isolated from Deep Mariana trench Micromonospora spp reveals genes involved in the environmental adaptation and production of secondary metabolites.</title>
        <authorList>
            <person name="Abdel-Mageed W.M."/>
            <person name="Lehri B."/>
            <person name="Nouioui I."/>
            <person name="Goodfellow I."/>
            <person name="Jaspars M."/>
            <person name="Karlyshev A."/>
        </authorList>
    </citation>
    <scope>NUCLEOTIDE SEQUENCE [LARGE SCALE GENOMIC DNA]</scope>
    <source>
        <strain evidence="3 4">MT1.1</strain>
    </source>
</reference>